<accession>A0ABY9X3L9</accession>
<proteinExistence type="predicted"/>
<keyword evidence="2" id="KW-1185">Reference proteome</keyword>
<evidence type="ECO:0000313" key="1">
    <source>
        <dbReference type="EMBL" id="WNG50006.1"/>
    </source>
</evidence>
<dbReference type="RefSeq" id="WP_395808586.1">
    <property type="nucleotide sequence ID" value="NZ_CP043494.1"/>
</dbReference>
<dbReference type="EMBL" id="CP043494">
    <property type="protein sequence ID" value="WNG50006.1"/>
    <property type="molecule type" value="Genomic_DNA"/>
</dbReference>
<gene>
    <name evidence="1" type="ORF">F0U60_42205</name>
</gene>
<evidence type="ECO:0000313" key="2">
    <source>
        <dbReference type="Proteomes" id="UP001611383"/>
    </source>
</evidence>
<reference evidence="1 2" key="1">
    <citation type="submission" date="2019-08" db="EMBL/GenBank/DDBJ databases">
        <title>Archangium and Cystobacter genomes.</title>
        <authorList>
            <person name="Chen I.-C.K."/>
            <person name="Wielgoss S."/>
        </authorList>
    </citation>
    <scope>NUCLEOTIDE SEQUENCE [LARGE SCALE GENOMIC DNA]</scope>
    <source>
        <strain evidence="1 2">Cbm 6</strain>
    </source>
</reference>
<organism evidence="1 2">
    <name type="scientific">Archangium minus</name>
    <dbReference type="NCBI Taxonomy" id="83450"/>
    <lineage>
        <taxon>Bacteria</taxon>
        <taxon>Pseudomonadati</taxon>
        <taxon>Myxococcota</taxon>
        <taxon>Myxococcia</taxon>
        <taxon>Myxococcales</taxon>
        <taxon>Cystobacterineae</taxon>
        <taxon>Archangiaceae</taxon>
        <taxon>Archangium</taxon>
    </lineage>
</organism>
<protein>
    <submittedName>
        <fullName evidence="1">Uncharacterized protein</fullName>
    </submittedName>
</protein>
<sequence>MSPPFQESLDPCLEKAGFLFAHDCPRPAAQQCARCAKPICIQHGHPVESGEVLCTTCLKQEGMTGSGSDPDTTQEGEENPYLYSSYYYQDHGYYGPGSWGHELLHDPNDFTEADGASLRAKVKHHFEEDMGGS</sequence>
<dbReference type="Proteomes" id="UP001611383">
    <property type="component" value="Chromosome"/>
</dbReference>
<name>A0ABY9X3L9_9BACT</name>